<sequence>MTQLPIRCQEHKGVTARTSVPHAICINRNRYRWNSDAAWYSTIGGSIIVDGPIRRPLGRSHAFIPMETRSPASSVTMLAYEIEVRHLLRSSVMEISGISELHRRRLPE</sequence>
<keyword evidence="2" id="KW-1185">Reference proteome</keyword>
<dbReference type="AlphaFoldDB" id="A0AAW1LXT6"/>
<dbReference type="EMBL" id="JASPKY010000069">
    <property type="protein sequence ID" value="KAK9739953.1"/>
    <property type="molecule type" value="Genomic_DNA"/>
</dbReference>
<evidence type="ECO:0000313" key="2">
    <source>
        <dbReference type="Proteomes" id="UP001458880"/>
    </source>
</evidence>
<evidence type="ECO:0000313" key="1">
    <source>
        <dbReference type="EMBL" id="KAK9739953.1"/>
    </source>
</evidence>
<comment type="caution">
    <text evidence="1">The sequence shown here is derived from an EMBL/GenBank/DDBJ whole genome shotgun (WGS) entry which is preliminary data.</text>
</comment>
<gene>
    <name evidence="1" type="ORF">QE152_g8620</name>
</gene>
<protein>
    <submittedName>
        <fullName evidence="1">Uncharacterized protein</fullName>
    </submittedName>
</protein>
<reference evidence="1 2" key="1">
    <citation type="journal article" date="2024" name="BMC Genomics">
        <title>De novo assembly and annotation of Popillia japonica's genome with initial clues to its potential as an invasive pest.</title>
        <authorList>
            <person name="Cucini C."/>
            <person name="Boschi S."/>
            <person name="Funari R."/>
            <person name="Cardaioli E."/>
            <person name="Iannotti N."/>
            <person name="Marturano G."/>
            <person name="Paoli F."/>
            <person name="Bruttini M."/>
            <person name="Carapelli A."/>
            <person name="Frati F."/>
            <person name="Nardi F."/>
        </authorList>
    </citation>
    <scope>NUCLEOTIDE SEQUENCE [LARGE SCALE GENOMIC DNA]</scope>
    <source>
        <strain evidence="1">DMR45628</strain>
    </source>
</reference>
<proteinExistence type="predicted"/>
<accession>A0AAW1LXT6</accession>
<organism evidence="1 2">
    <name type="scientific">Popillia japonica</name>
    <name type="common">Japanese beetle</name>
    <dbReference type="NCBI Taxonomy" id="7064"/>
    <lineage>
        <taxon>Eukaryota</taxon>
        <taxon>Metazoa</taxon>
        <taxon>Ecdysozoa</taxon>
        <taxon>Arthropoda</taxon>
        <taxon>Hexapoda</taxon>
        <taxon>Insecta</taxon>
        <taxon>Pterygota</taxon>
        <taxon>Neoptera</taxon>
        <taxon>Endopterygota</taxon>
        <taxon>Coleoptera</taxon>
        <taxon>Polyphaga</taxon>
        <taxon>Scarabaeiformia</taxon>
        <taxon>Scarabaeidae</taxon>
        <taxon>Rutelinae</taxon>
        <taxon>Popillia</taxon>
    </lineage>
</organism>
<dbReference type="Proteomes" id="UP001458880">
    <property type="component" value="Unassembled WGS sequence"/>
</dbReference>
<name>A0AAW1LXT6_POPJA</name>